<dbReference type="PANTHER" id="PTHR31150">
    <property type="entry name" value="EXPRESSED PROTEIN"/>
    <property type="match status" value="1"/>
</dbReference>
<reference evidence="4" key="1">
    <citation type="submission" date="2023-05" db="EMBL/GenBank/DDBJ databases">
        <title>Nepenthes gracilis genome sequencing.</title>
        <authorList>
            <person name="Fukushima K."/>
        </authorList>
    </citation>
    <scope>NUCLEOTIDE SEQUENCE</scope>
    <source>
        <strain evidence="4">SING2019-196</strain>
    </source>
</reference>
<comment type="caution">
    <text evidence="4">The sequence shown here is derived from an EMBL/GenBank/DDBJ whole genome shotgun (WGS) entry which is preliminary data.</text>
</comment>
<feature type="region of interest" description="Disordered" evidence="2">
    <location>
        <begin position="357"/>
        <end position="378"/>
    </location>
</feature>
<keyword evidence="1" id="KW-0863">Zinc-finger</keyword>
<dbReference type="PANTHER" id="PTHR31150:SF26">
    <property type="entry name" value="RING-TYPE DOMAIN-CONTAINING PROTEIN"/>
    <property type="match status" value="1"/>
</dbReference>
<dbReference type="Proteomes" id="UP001279734">
    <property type="component" value="Unassembled WGS sequence"/>
</dbReference>
<feature type="compositionally biased region" description="Polar residues" evidence="2">
    <location>
        <begin position="65"/>
        <end position="81"/>
    </location>
</feature>
<feature type="compositionally biased region" description="Polar residues" evidence="2">
    <location>
        <begin position="176"/>
        <end position="188"/>
    </location>
</feature>
<dbReference type="SUPFAM" id="SSF57850">
    <property type="entry name" value="RING/U-box"/>
    <property type="match status" value="1"/>
</dbReference>
<dbReference type="GO" id="GO:0008270">
    <property type="term" value="F:zinc ion binding"/>
    <property type="evidence" value="ECO:0007669"/>
    <property type="project" value="UniProtKB-KW"/>
</dbReference>
<dbReference type="InterPro" id="IPR001841">
    <property type="entry name" value="Znf_RING"/>
</dbReference>
<gene>
    <name evidence="4" type="ORF">Nepgr_025413</name>
</gene>
<dbReference type="EMBL" id="BSYO01000026">
    <property type="protein sequence ID" value="GMH23570.1"/>
    <property type="molecule type" value="Genomic_DNA"/>
</dbReference>
<protein>
    <recommendedName>
        <fullName evidence="3">RING-type domain-containing protein</fullName>
    </recommendedName>
</protein>
<feature type="region of interest" description="Disordered" evidence="2">
    <location>
        <begin position="45"/>
        <end position="81"/>
    </location>
</feature>
<evidence type="ECO:0000256" key="2">
    <source>
        <dbReference type="SAM" id="MobiDB-lite"/>
    </source>
</evidence>
<feature type="region of interest" description="Disordered" evidence="2">
    <location>
        <begin position="151"/>
        <end position="188"/>
    </location>
</feature>
<evidence type="ECO:0000256" key="1">
    <source>
        <dbReference type="PROSITE-ProRule" id="PRU00175"/>
    </source>
</evidence>
<keyword evidence="5" id="KW-1185">Reference proteome</keyword>
<name>A0AAD3T524_NEPGR</name>
<dbReference type="AlphaFoldDB" id="A0AAD3T524"/>
<feature type="domain" description="RING-type" evidence="3">
    <location>
        <begin position="251"/>
        <end position="308"/>
    </location>
</feature>
<dbReference type="PROSITE" id="PS50089">
    <property type="entry name" value="ZF_RING_2"/>
    <property type="match status" value="1"/>
</dbReference>
<dbReference type="Pfam" id="PF23413">
    <property type="entry name" value="zf_RING_Vps8_fungal"/>
    <property type="match status" value="1"/>
</dbReference>
<keyword evidence="1" id="KW-0862">Zinc</keyword>
<evidence type="ECO:0000313" key="4">
    <source>
        <dbReference type="EMBL" id="GMH23570.1"/>
    </source>
</evidence>
<evidence type="ECO:0000259" key="3">
    <source>
        <dbReference type="PROSITE" id="PS50089"/>
    </source>
</evidence>
<keyword evidence="1" id="KW-0479">Metal-binding</keyword>
<accession>A0AAD3T524</accession>
<proteinExistence type="predicted"/>
<sequence length="412" mass="44897">MGAACCVAARDRTIQHGSQSEILHRNIQNSPSRSFRWDNRSRVAGEDTPVNWLPDGISRSDASDLKSTTGPSAQGSDVGSSLENCTTRFWCKSLMNEATARCSGPSACGKSLSQSTSMEVKDSTGSPQISYPVSVKLSPSVLLSPVSSQSHLLPPILAPPSRRVCRSPGDEPPQGRSESQSSGRNSPSIYSISEERHVSHGKSSDRWSLLPFSELLPTTLRERWSFGSESCSLPHEKTARSNNRSVDLQTCGVCSKLLSEKLCSPKTVACDESSVVAVLICGHVYHAECLENITPEINKYDPICLVCTFGEKQASQLSGKVLRAERDSKGKSYKKSRNRVVDTDDCVEYDYWKSDQQEGKDPKMCSSSSLKSSSGKPFLRRHFSLGSKGAKSASESLGLKRKGLFWTKSSRG</sequence>
<evidence type="ECO:0000313" key="5">
    <source>
        <dbReference type="Proteomes" id="UP001279734"/>
    </source>
</evidence>
<organism evidence="4 5">
    <name type="scientific">Nepenthes gracilis</name>
    <name type="common">Slender pitcher plant</name>
    <dbReference type="NCBI Taxonomy" id="150966"/>
    <lineage>
        <taxon>Eukaryota</taxon>
        <taxon>Viridiplantae</taxon>
        <taxon>Streptophyta</taxon>
        <taxon>Embryophyta</taxon>
        <taxon>Tracheophyta</taxon>
        <taxon>Spermatophyta</taxon>
        <taxon>Magnoliopsida</taxon>
        <taxon>eudicotyledons</taxon>
        <taxon>Gunneridae</taxon>
        <taxon>Pentapetalae</taxon>
        <taxon>Caryophyllales</taxon>
        <taxon>Nepenthaceae</taxon>
        <taxon>Nepenthes</taxon>
    </lineage>
</organism>